<keyword evidence="2" id="KW-0732">Signal</keyword>
<dbReference type="Proteomes" id="UP000214880">
    <property type="component" value="Unassembled WGS sequence"/>
</dbReference>
<dbReference type="AlphaFoldDB" id="A0A1G9UY81"/>
<feature type="chain" id="PRO_5039187844" evidence="2">
    <location>
        <begin position="24"/>
        <end position="323"/>
    </location>
</feature>
<dbReference type="STRING" id="146817.SAMN04488502_106108"/>
<keyword evidence="5" id="KW-1185">Reference proteome</keyword>
<dbReference type="GO" id="GO:0030435">
    <property type="term" value="P:sporulation resulting in formation of a cellular spore"/>
    <property type="evidence" value="ECO:0007669"/>
    <property type="project" value="InterPro"/>
</dbReference>
<evidence type="ECO:0000256" key="1">
    <source>
        <dbReference type="SAM" id="MobiDB-lite"/>
    </source>
</evidence>
<evidence type="ECO:0000259" key="3">
    <source>
        <dbReference type="Pfam" id="PF08486"/>
    </source>
</evidence>
<dbReference type="RefSeq" id="WP_092073652.1">
    <property type="nucleotide sequence ID" value="NZ_FNHB01000006.1"/>
</dbReference>
<feature type="domain" description="Sporulation stage II protein D amidase enhancer LytB N-terminal" evidence="3">
    <location>
        <begin position="61"/>
        <end position="149"/>
    </location>
</feature>
<name>A0A1G9UY81_9FIRM</name>
<evidence type="ECO:0000313" key="5">
    <source>
        <dbReference type="Proteomes" id="UP000214880"/>
    </source>
</evidence>
<dbReference type="PROSITE" id="PS51257">
    <property type="entry name" value="PROKAR_LIPOPROTEIN"/>
    <property type="match status" value="1"/>
</dbReference>
<dbReference type="Pfam" id="PF08486">
    <property type="entry name" value="SpoIID"/>
    <property type="match status" value="1"/>
</dbReference>
<dbReference type="NCBIfam" id="TIGR02669">
    <property type="entry name" value="SpoIID_LytB"/>
    <property type="match status" value="1"/>
</dbReference>
<evidence type="ECO:0000313" key="4">
    <source>
        <dbReference type="EMBL" id="SDM64941.1"/>
    </source>
</evidence>
<dbReference type="EMBL" id="FNHB01000006">
    <property type="protein sequence ID" value="SDM64941.1"/>
    <property type="molecule type" value="Genomic_DNA"/>
</dbReference>
<reference evidence="4 5" key="1">
    <citation type="submission" date="2016-10" db="EMBL/GenBank/DDBJ databases">
        <authorList>
            <person name="de Groot N.N."/>
        </authorList>
    </citation>
    <scope>NUCLEOTIDE SEQUENCE [LARGE SCALE GENOMIC DNA]</scope>
    <source>
        <strain evidence="4 5">DSM 1736</strain>
    </source>
</reference>
<feature type="region of interest" description="Disordered" evidence="1">
    <location>
        <begin position="29"/>
        <end position="52"/>
    </location>
</feature>
<evidence type="ECO:0000256" key="2">
    <source>
        <dbReference type="SAM" id="SignalP"/>
    </source>
</evidence>
<organism evidence="4 5">
    <name type="scientific">Dendrosporobacter quercicolus</name>
    <dbReference type="NCBI Taxonomy" id="146817"/>
    <lineage>
        <taxon>Bacteria</taxon>
        <taxon>Bacillati</taxon>
        <taxon>Bacillota</taxon>
        <taxon>Negativicutes</taxon>
        <taxon>Selenomonadales</taxon>
        <taxon>Sporomusaceae</taxon>
        <taxon>Dendrosporobacter</taxon>
    </lineage>
</organism>
<gene>
    <name evidence="4" type="ORF">SAMN04488502_106108</name>
</gene>
<proteinExistence type="predicted"/>
<dbReference type="InterPro" id="IPR013693">
    <property type="entry name" value="SpoIID/LytB_N"/>
</dbReference>
<accession>A0A1G9UY81</accession>
<protein>
    <submittedName>
        <fullName evidence="4">Stage II sporulation protein D</fullName>
    </submittedName>
</protein>
<dbReference type="InterPro" id="IPR013486">
    <property type="entry name" value="SpoIID/LytB"/>
</dbReference>
<dbReference type="OrthoDB" id="9794671at2"/>
<sequence length="323" mass="34943">MNNKNRKAYLLVVLLTVSALIFAACSRQPQKMPEPGDQGAPQQNTQGTEPDISVYMHESGEKKSMKMEDYIAGVVAGEMKSDWPVTALAAQAIIARTFTVQAIEEKGGVPERGTQASTDIKEFQAYSAAAVNDNVRKAVEMTRGMIITYQGKPAQTWFHASAGGMTATAKEGLDYQQAEPPYIQSVQSPDELAPADVKNWTAAFSKQQVMAVLAGKGQTVNRIDSIEIGQKGPSGRAMTLVINKNINISGPQMRLGLGSTELKSMLLDKIEVTGDRVTFSGRGYGHGVGLSQWGANKLATMGKTPEEIIAHYFTGVTVEKRWN</sequence>
<feature type="signal peptide" evidence="2">
    <location>
        <begin position="1"/>
        <end position="23"/>
    </location>
</feature>